<gene>
    <name evidence="1" type="ORF">Fot_24290</name>
</gene>
<comment type="caution">
    <text evidence="1">The sequence shown here is derived from an EMBL/GenBank/DDBJ whole genome shotgun (WGS) entry which is preliminary data.</text>
</comment>
<dbReference type="Proteomes" id="UP001604277">
    <property type="component" value="Unassembled WGS sequence"/>
</dbReference>
<name>A0ABD1U5V5_9LAMI</name>
<evidence type="ECO:0000313" key="1">
    <source>
        <dbReference type="EMBL" id="KAL2520367.1"/>
    </source>
</evidence>
<sequence>MTSFLANSRVQAENTCIDSGLLPRPTTEARDGFVFTAQKGTREKGIQDQDTRQRIIAHPLLGSSVSRRLKRRVNEKILKSASGLDIRVVCGARWIRTFSWSGLIGVLIPNSFCQSGKVFGDKTWRYQK</sequence>
<dbReference type="AlphaFoldDB" id="A0ABD1U5V5"/>
<dbReference type="EMBL" id="JBFOLJ010000007">
    <property type="protein sequence ID" value="KAL2520367.1"/>
    <property type="molecule type" value="Genomic_DNA"/>
</dbReference>
<accession>A0ABD1U5V5</accession>
<keyword evidence="2" id="KW-1185">Reference proteome</keyword>
<evidence type="ECO:0000313" key="2">
    <source>
        <dbReference type="Proteomes" id="UP001604277"/>
    </source>
</evidence>
<reference evidence="2" key="1">
    <citation type="submission" date="2024-07" db="EMBL/GenBank/DDBJ databases">
        <title>Two chromosome-level genome assemblies of Korean endemic species Abeliophyllum distichum and Forsythia ovata (Oleaceae).</title>
        <authorList>
            <person name="Jang H."/>
        </authorList>
    </citation>
    <scope>NUCLEOTIDE SEQUENCE [LARGE SCALE GENOMIC DNA]</scope>
</reference>
<organism evidence="1 2">
    <name type="scientific">Forsythia ovata</name>
    <dbReference type="NCBI Taxonomy" id="205694"/>
    <lineage>
        <taxon>Eukaryota</taxon>
        <taxon>Viridiplantae</taxon>
        <taxon>Streptophyta</taxon>
        <taxon>Embryophyta</taxon>
        <taxon>Tracheophyta</taxon>
        <taxon>Spermatophyta</taxon>
        <taxon>Magnoliopsida</taxon>
        <taxon>eudicotyledons</taxon>
        <taxon>Gunneridae</taxon>
        <taxon>Pentapetalae</taxon>
        <taxon>asterids</taxon>
        <taxon>lamiids</taxon>
        <taxon>Lamiales</taxon>
        <taxon>Oleaceae</taxon>
        <taxon>Forsythieae</taxon>
        <taxon>Forsythia</taxon>
    </lineage>
</organism>
<proteinExistence type="predicted"/>
<protein>
    <submittedName>
        <fullName evidence="1">Uncharacterized protein</fullName>
    </submittedName>
</protein>